<feature type="compositionally biased region" description="Polar residues" evidence="1">
    <location>
        <begin position="1"/>
        <end position="12"/>
    </location>
</feature>
<organism evidence="2 3">
    <name type="scientific">Oncorhynchus mykiss</name>
    <name type="common">Rainbow trout</name>
    <name type="synonym">Salmo gairdneri</name>
    <dbReference type="NCBI Taxonomy" id="8022"/>
    <lineage>
        <taxon>Eukaryota</taxon>
        <taxon>Metazoa</taxon>
        <taxon>Chordata</taxon>
        <taxon>Craniata</taxon>
        <taxon>Vertebrata</taxon>
        <taxon>Euteleostomi</taxon>
        <taxon>Actinopterygii</taxon>
        <taxon>Neopterygii</taxon>
        <taxon>Teleostei</taxon>
        <taxon>Protacanthopterygii</taxon>
        <taxon>Salmoniformes</taxon>
        <taxon>Salmonidae</taxon>
        <taxon>Salmoninae</taxon>
        <taxon>Oncorhynchus</taxon>
    </lineage>
</organism>
<reference evidence="2" key="1">
    <citation type="journal article" date="2014" name="Nat. Commun.">
        <title>The rainbow trout genome provides novel insights into evolution after whole-genome duplication in vertebrates.</title>
        <authorList>
            <person name="Berthelot C."/>
            <person name="Brunet F."/>
            <person name="Chalopin D."/>
            <person name="Juanchich A."/>
            <person name="Bernard M."/>
            <person name="Noel B."/>
            <person name="Bento P."/>
            <person name="Da Silva C."/>
            <person name="Labadie K."/>
            <person name="Alberti A."/>
            <person name="Aury J.M."/>
            <person name="Louis A."/>
            <person name="Dehais P."/>
            <person name="Bardou P."/>
            <person name="Montfort J."/>
            <person name="Klopp C."/>
            <person name="Cabau C."/>
            <person name="Gaspin C."/>
            <person name="Thorgaard G.H."/>
            <person name="Boussaha M."/>
            <person name="Quillet E."/>
            <person name="Guyomard R."/>
            <person name="Galiana D."/>
            <person name="Bobe J."/>
            <person name="Volff J.N."/>
            <person name="Genet C."/>
            <person name="Wincker P."/>
            <person name="Jaillon O."/>
            <person name="Roest Crollius H."/>
            <person name="Guiguen Y."/>
        </authorList>
    </citation>
    <scope>NUCLEOTIDE SEQUENCE [LARGE SCALE GENOMIC DNA]</scope>
</reference>
<gene>
    <name evidence="2" type="ORF">GSONMT00046944001</name>
</gene>
<feature type="compositionally biased region" description="Polar residues" evidence="1">
    <location>
        <begin position="76"/>
        <end position="88"/>
    </location>
</feature>
<dbReference type="AlphaFoldDB" id="A0A060YWJ0"/>
<dbReference type="Proteomes" id="UP000193380">
    <property type="component" value="Unassembled WGS sequence"/>
</dbReference>
<feature type="region of interest" description="Disordered" evidence="1">
    <location>
        <begin position="1"/>
        <end position="88"/>
    </location>
</feature>
<feature type="compositionally biased region" description="Low complexity" evidence="1">
    <location>
        <begin position="37"/>
        <end position="51"/>
    </location>
</feature>
<name>A0A060YWJ0_ONCMY</name>
<evidence type="ECO:0000313" key="2">
    <source>
        <dbReference type="EMBL" id="CDQ96131.1"/>
    </source>
</evidence>
<evidence type="ECO:0000313" key="3">
    <source>
        <dbReference type="Proteomes" id="UP000193380"/>
    </source>
</evidence>
<dbReference type="STRING" id="8022.A0A060YWJ0"/>
<sequence length="116" mass="12294">MSWSGDDSNSLFSVDVSPGTPVHHAGGPEQSQCTFRPSTSPLTHSSPSQTSFPSQEGTVSPPSPSVGDRRRPSDLTPPQSEWSCSSPSLSRLTYISLNDSTALNTTGVPTPDRHKV</sequence>
<proteinExistence type="predicted"/>
<dbReference type="EMBL" id="FR924256">
    <property type="protein sequence ID" value="CDQ96131.1"/>
    <property type="molecule type" value="Genomic_DNA"/>
</dbReference>
<accession>A0A060YWJ0</accession>
<reference evidence="2" key="2">
    <citation type="submission" date="2014-03" db="EMBL/GenBank/DDBJ databases">
        <authorList>
            <person name="Genoscope - CEA"/>
        </authorList>
    </citation>
    <scope>NUCLEOTIDE SEQUENCE</scope>
</reference>
<evidence type="ECO:0000256" key="1">
    <source>
        <dbReference type="SAM" id="MobiDB-lite"/>
    </source>
</evidence>
<protein>
    <submittedName>
        <fullName evidence="2">Uncharacterized protein</fullName>
    </submittedName>
</protein>
<dbReference type="PaxDb" id="8022-A0A060YWJ0"/>